<dbReference type="PANTHER" id="PTHR21495">
    <property type="entry name" value="NUCLEOPORIN-RELATED"/>
    <property type="match status" value="1"/>
</dbReference>
<name>A0AAN7KJ80_TRANT</name>
<keyword evidence="3 4" id="KW-0964">Secreted</keyword>
<evidence type="ECO:0000313" key="5">
    <source>
        <dbReference type="EMBL" id="KAK4767337.1"/>
    </source>
</evidence>
<dbReference type="AlphaFoldDB" id="A0AAN7KJ80"/>
<evidence type="ECO:0000256" key="1">
    <source>
        <dbReference type="ARBA" id="ARBA00010746"/>
    </source>
</evidence>
<feature type="chain" id="PRO_5042671630" description="Dirigent protein" evidence="4">
    <location>
        <begin position="27"/>
        <end position="193"/>
    </location>
</feature>
<keyword evidence="4" id="KW-0732">Signal</keyword>
<sequence>MASSLARTILFTAFLFSTLAIHEAVADGNSEDTPSLEEIRHRLKSQKLTRLQFYMHDLVLVSDPTSVKVAGVPGSNRTTVNFGDLYVLDDPLTAGPSLTSTAVGRAQGIYSFSSKDSITLMMSVNMVFTGGKYNGSTVTVIGRNAVLNKVRELPVVGGTGAFRLARGFVQISTAILDAPTLSMVLNCSLYVLH</sequence>
<feature type="signal peptide" evidence="4">
    <location>
        <begin position="1"/>
        <end position="26"/>
    </location>
</feature>
<gene>
    <name evidence="5" type="ORF">SAY86_015087</name>
</gene>
<evidence type="ECO:0000256" key="4">
    <source>
        <dbReference type="RuleBase" id="RU363099"/>
    </source>
</evidence>
<comment type="subunit">
    <text evidence="2 4">Homodimer.</text>
</comment>
<organism evidence="5 6">
    <name type="scientific">Trapa natans</name>
    <name type="common">Water chestnut</name>
    <dbReference type="NCBI Taxonomy" id="22666"/>
    <lineage>
        <taxon>Eukaryota</taxon>
        <taxon>Viridiplantae</taxon>
        <taxon>Streptophyta</taxon>
        <taxon>Embryophyta</taxon>
        <taxon>Tracheophyta</taxon>
        <taxon>Spermatophyta</taxon>
        <taxon>Magnoliopsida</taxon>
        <taxon>eudicotyledons</taxon>
        <taxon>Gunneridae</taxon>
        <taxon>Pentapetalae</taxon>
        <taxon>rosids</taxon>
        <taxon>malvids</taxon>
        <taxon>Myrtales</taxon>
        <taxon>Lythraceae</taxon>
        <taxon>Trapa</taxon>
    </lineage>
</organism>
<comment type="similarity">
    <text evidence="1 4">Belongs to the plant dirigent protein family.</text>
</comment>
<dbReference type="GO" id="GO:0048046">
    <property type="term" value="C:apoplast"/>
    <property type="evidence" value="ECO:0007669"/>
    <property type="project" value="UniProtKB-SubCell"/>
</dbReference>
<dbReference type="Gene3D" id="2.40.480.10">
    <property type="entry name" value="Allene oxide cyclase-like"/>
    <property type="match status" value="1"/>
</dbReference>
<comment type="subcellular location">
    <subcellularLocation>
        <location evidence="4">Secreted</location>
        <location evidence="4">Extracellular space</location>
        <location evidence="4">Apoplast</location>
    </subcellularLocation>
</comment>
<reference evidence="5 6" key="1">
    <citation type="journal article" date="2023" name="Hortic Res">
        <title>Pangenome of water caltrop reveals structural variations and asymmetric subgenome divergence after allopolyploidization.</title>
        <authorList>
            <person name="Zhang X."/>
            <person name="Chen Y."/>
            <person name="Wang L."/>
            <person name="Yuan Y."/>
            <person name="Fang M."/>
            <person name="Shi L."/>
            <person name="Lu R."/>
            <person name="Comes H.P."/>
            <person name="Ma Y."/>
            <person name="Chen Y."/>
            <person name="Huang G."/>
            <person name="Zhou Y."/>
            <person name="Zheng Z."/>
            <person name="Qiu Y."/>
        </authorList>
    </citation>
    <scope>NUCLEOTIDE SEQUENCE [LARGE SCALE GENOMIC DNA]</scope>
    <source>
        <strain evidence="5">F231</strain>
    </source>
</reference>
<proteinExistence type="inferred from homology"/>
<dbReference type="Proteomes" id="UP001346149">
    <property type="component" value="Unassembled WGS sequence"/>
</dbReference>
<dbReference type="GO" id="GO:0009699">
    <property type="term" value="P:phenylpropanoid biosynthetic process"/>
    <property type="evidence" value="ECO:0007669"/>
    <property type="project" value="UniProtKB-ARBA"/>
</dbReference>
<dbReference type="InterPro" id="IPR044859">
    <property type="entry name" value="Allene_oxi_cyc_Dirigent"/>
</dbReference>
<protein>
    <recommendedName>
        <fullName evidence="4">Dirigent protein</fullName>
    </recommendedName>
</protein>
<evidence type="ECO:0000256" key="3">
    <source>
        <dbReference type="ARBA" id="ARBA00022525"/>
    </source>
</evidence>
<evidence type="ECO:0000313" key="6">
    <source>
        <dbReference type="Proteomes" id="UP001346149"/>
    </source>
</evidence>
<dbReference type="InterPro" id="IPR004265">
    <property type="entry name" value="Dirigent"/>
</dbReference>
<keyword evidence="4" id="KW-0052">Apoplast</keyword>
<comment type="function">
    <text evidence="4">Dirigent proteins impart stereoselectivity on the phenoxy radical-coupling reaction, yielding optically active lignans from two molecules of coniferyl alcohol in the biosynthesis of lignans, flavonolignans, and alkaloids and thus plays a central role in plant secondary metabolism.</text>
</comment>
<comment type="caution">
    <text evidence="5">The sequence shown here is derived from an EMBL/GenBank/DDBJ whole genome shotgun (WGS) entry which is preliminary data.</text>
</comment>
<evidence type="ECO:0000256" key="2">
    <source>
        <dbReference type="ARBA" id="ARBA00011738"/>
    </source>
</evidence>
<dbReference type="EMBL" id="JAXQNO010000022">
    <property type="protein sequence ID" value="KAK4767337.1"/>
    <property type="molecule type" value="Genomic_DNA"/>
</dbReference>
<dbReference type="Pfam" id="PF03018">
    <property type="entry name" value="Dirigent"/>
    <property type="match status" value="1"/>
</dbReference>
<accession>A0AAN7KJ80</accession>
<keyword evidence="6" id="KW-1185">Reference proteome</keyword>